<evidence type="ECO:0000256" key="10">
    <source>
        <dbReference type="ARBA" id="ARBA00046946"/>
    </source>
</evidence>
<evidence type="ECO:0000256" key="11">
    <source>
        <dbReference type="PROSITE-ProRule" id="PRU00453"/>
    </source>
</evidence>
<dbReference type="Proteomes" id="UP001501920">
    <property type="component" value="Chromosome 23"/>
</dbReference>
<protein>
    <recommendedName>
        <fullName evidence="3">Zinc finger HIT domain-containing protein 3</fullName>
    </recommendedName>
</protein>
<dbReference type="GO" id="GO:0021549">
    <property type="term" value="P:cerebellum development"/>
    <property type="evidence" value="ECO:0007669"/>
    <property type="project" value="Ensembl"/>
</dbReference>
<keyword evidence="8" id="KW-0862">Zinc</keyword>
<dbReference type="RefSeq" id="XP_017570392.1">
    <property type="nucleotide sequence ID" value="XM_017714903.2"/>
</dbReference>
<evidence type="ECO:0000256" key="9">
    <source>
        <dbReference type="ARBA" id="ARBA00023242"/>
    </source>
</evidence>
<evidence type="ECO:0000256" key="4">
    <source>
        <dbReference type="ARBA" id="ARBA00022490"/>
    </source>
</evidence>
<keyword evidence="9" id="KW-0539">Nucleus</keyword>
<evidence type="ECO:0000313" key="13">
    <source>
        <dbReference type="Ensembl" id="ENSPNAP00000003308.1"/>
    </source>
</evidence>
<evidence type="ECO:0000256" key="8">
    <source>
        <dbReference type="ARBA" id="ARBA00022833"/>
    </source>
</evidence>
<dbReference type="GO" id="GO:0005737">
    <property type="term" value="C:cytoplasm"/>
    <property type="evidence" value="ECO:0007669"/>
    <property type="project" value="UniProtKB-SubCell"/>
</dbReference>
<evidence type="ECO:0000259" key="12">
    <source>
        <dbReference type="PROSITE" id="PS51083"/>
    </source>
</evidence>
<proteinExistence type="predicted"/>
<dbReference type="GO" id="GO:0070761">
    <property type="term" value="C:pre-snoRNP complex"/>
    <property type="evidence" value="ECO:0007669"/>
    <property type="project" value="TreeGrafter"/>
</dbReference>
<dbReference type="GO" id="GO:0005634">
    <property type="term" value="C:nucleus"/>
    <property type="evidence" value="ECO:0007669"/>
    <property type="project" value="UniProtKB-SubCell"/>
</dbReference>
<evidence type="ECO:0000256" key="5">
    <source>
        <dbReference type="ARBA" id="ARBA00022553"/>
    </source>
</evidence>
<dbReference type="OMA" id="CNEAQSK"/>
<accession>A0A3B4BUJ5</accession>
<keyword evidence="7 11" id="KW-0863">Zinc-finger</keyword>
<keyword evidence="14" id="KW-1185">Reference proteome</keyword>
<evidence type="ECO:0000256" key="6">
    <source>
        <dbReference type="ARBA" id="ARBA00022723"/>
    </source>
</evidence>
<dbReference type="Pfam" id="PF21373">
    <property type="entry name" value="ZNHIT3_C"/>
    <property type="match status" value="1"/>
</dbReference>
<feature type="domain" description="HIT-type" evidence="12">
    <location>
        <begin position="4"/>
        <end position="38"/>
    </location>
</feature>
<dbReference type="GeneTree" id="ENSGT00390000010822"/>
<comment type="subunit">
    <text evidence="10">Thyroid receptor interacting proteins (TRIPs) specifically interact with the ligand binding domain of the thyroid receptor (TR). Requires the presence of thyroid hormone for its interaction. Interacts with NUFIP1. Interacts (via HIT-type zinc finger) with the RUVBL1/RUVBL2 complex in the presence of ADP.</text>
</comment>
<dbReference type="GO" id="GO:0000463">
    <property type="term" value="P:maturation of LSU-rRNA from tricistronic rRNA transcript (SSU-rRNA, 5.8S rRNA, LSU-rRNA)"/>
    <property type="evidence" value="ECO:0007669"/>
    <property type="project" value="TreeGrafter"/>
</dbReference>
<dbReference type="GO" id="GO:0000492">
    <property type="term" value="P:box C/D snoRNP assembly"/>
    <property type="evidence" value="ECO:0007669"/>
    <property type="project" value="TreeGrafter"/>
</dbReference>
<dbReference type="SUPFAM" id="SSF144232">
    <property type="entry name" value="HIT/MYND zinc finger-like"/>
    <property type="match status" value="1"/>
</dbReference>
<organism evidence="13 14">
    <name type="scientific">Pygocentrus nattereri</name>
    <name type="common">Red-bellied piranha</name>
    <dbReference type="NCBI Taxonomy" id="42514"/>
    <lineage>
        <taxon>Eukaryota</taxon>
        <taxon>Metazoa</taxon>
        <taxon>Chordata</taxon>
        <taxon>Craniata</taxon>
        <taxon>Vertebrata</taxon>
        <taxon>Euteleostomi</taxon>
        <taxon>Actinopterygii</taxon>
        <taxon>Neopterygii</taxon>
        <taxon>Teleostei</taxon>
        <taxon>Ostariophysi</taxon>
        <taxon>Characiformes</taxon>
        <taxon>Characoidei</taxon>
        <taxon>Pygocentrus</taxon>
    </lineage>
</organism>
<keyword evidence="6" id="KW-0479">Metal-binding</keyword>
<name>A0A3B4BUJ5_PYGNA</name>
<dbReference type="GeneID" id="108437665"/>
<evidence type="ECO:0000256" key="2">
    <source>
        <dbReference type="ARBA" id="ARBA00004496"/>
    </source>
</evidence>
<keyword evidence="5" id="KW-0597">Phosphoprotein</keyword>
<dbReference type="InterPro" id="IPR007529">
    <property type="entry name" value="Znf_HIT"/>
</dbReference>
<dbReference type="PANTHER" id="PTHR13483:SF11">
    <property type="entry name" value="ZINC FINGER HIT DOMAIN-CONTAINING PROTEIN 3"/>
    <property type="match status" value="1"/>
</dbReference>
<dbReference type="InterPro" id="IPR051639">
    <property type="entry name" value="BCD1"/>
</dbReference>
<gene>
    <name evidence="13" type="primary">ZNHIT3</name>
</gene>
<evidence type="ECO:0000256" key="3">
    <source>
        <dbReference type="ARBA" id="ARBA00021568"/>
    </source>
</evidence>
<reference evidence="13" key="2">
    <citation type="submission" date="2025-08" db="UniProtKB">
        <authorList>
            <consortium name="Ensembl"/>
        </authorList>
    </citation>
    <scope>IDENTIFICATION</scope>
</reference>
<dbReference type="InterPro" id="IPR048371">
    <property type="entry name" value="ZNHIT3_C"/>
</dbReference>
<dbReference type="AlphaFoldDB" id="A0A3B4BUJ5"/>
<evidence type="ECO:0000256" key="1">
    <source>
        <dbReference type="ARBA" id="ARBA00004123"/>
    </source>
</evidence>
<reference evidence="13" key="3">
    <citation type="submission" date="2025-09" db="UniProtKB">
        <authorList>
            <consortium name="Ensembl"/>
        </authorList>
    </citation>
    <scope>IDENTIFICATION</scope>
</reference>
<reference evidence="13 14" key="1">
    <citation type="submission" date="2020-10" db="EMBL/GenBank/DDBJ databases">
        <title>Pygocentrus nattereri (red-bellied piranha) genome, fPygNat1, primary haplotype.</title>
        <authorList>
            <person name="Myers G."/>
            <person name="Meyer A."/>
            <person name="Karagic N."/>
            <person name="Pippel M."/>
            <person name="Winkler S."/>
            <person name="Tracey A."/>
            <person name="Wood J."/>
            <person name="Formenti G."/>
            <person name="Howe K."/>
            <person name="Fedrigo O."/>
            <person name="Jarvis E.D."/>
        </authorList>
    </citation>
    <scope>NUCLEOTIDE SEQUENCE [LARGE SCALE GENOMIC DNA]</scope>
</reference>
<keyword evidence="4" id="KW-0963">Cytoplasm</keyword>
<dbReference type="Pfam" id="PF04438">
    <property type="entry name" value="zf-HIT"/>
    <property type="match status" value="1"/>
</dbReference>
<evidence type="ECO:0000313" key="14">
    <source>
        <dbReference type="Proteomes" id="UP001501920"/>
    </source>
</evidence>
<dbReference type="STRING" id="42514.ENSPNAP00000003308"/>
<dbReference type="CTD" id="9326"/>
<evidence type="ECO:0000256" key="7">
    <source>
        <dbReference type="ARBA" id="ARBA00022771"/>
    </source>
</evidence>
<dbReference type="PROSITE" id="PS51083">
    <property type="entry name" value="ZF_HIT"/>
    <property type="match status" value="1"/>
</dbReference>
<dbReference type="Ensembl" id="ENSPNAT00000008969.2">
    <property type="protein sequence ID" value="ENSPNAP00000003308.1"/>
    <property type="gene ID" value="ENSPNAG00000009703.2"/>
</dbReference>
<sequence length="150" mass="16873">MQLCGVCSEQIPKYRCPTCRIRYCSLGCFKKHKSEDSCEQVKECAAPVTTPLPDACQSSADQPWTVDDLLDEGSESDRVPLEKLRQLGESEALMTVLQNPHLRELLRTVDSAEDKAKAMKKAMKEPLFVEFADQCMKIIEPAEEGNEEAY</sequence>
<dbReference type="GO" id="GO:0008270">
    <property type="term" value="F:zinc ion binding"/>
    <property type="evidence" value="ECO:0007669"/>
    <property type="project" value="UniProtKB-UniRule"/>
</dbReference>
<dbReference type="Gene3D" id="3.30.60.190">
    <property type="match status" value="1"/>
</dbReference>
<comment type="subcellular location">
    <subcellularLocation>
        <location evidence="2">Cytoplasm</location>
    </subcellularLocation>
    <subcellularLocation>
        <location evidence="1">Nucleus</location>
    </subcellularLocation>
</comment>
<dbReference type="CDD" id="cd23024">
    <property type="entry name" value="zf-HIT_ZNHIT2-3"/>
    <property type="match status" value="1"/>
</dbReference>
<dbReference type="PANTHER" id="PTHR13483">
    <property type="entry name" value="BOX C_D SNORNA PROTEIN 1-RELATED"/>
    <property type="match status" value="1"/>
</dbReference>
<dbReference type="OrthoDB" id="18412at2759"/>
<dbReference type="GO" id="GO:0048254">
    <property type="term" value="P:snoRNA localization"/>
    <property type="evidence" value="ECO:0007669"/>
    <property type="project" value="TreeGrafter"/>
</dbReference>